<dbReference type="FunFam" id="1.10.340.70:FF:000001">
    <property type="entry name" value="Retrovirus-related Pol polyprotein from transposon gypsy-like Protein"/>
    <property type="match status" value="1"/>
</dbReference>
<accession>A0A2Z6ZYN1</accession>
<dbReference type="PANTHER" id="PTHR37984">
    <property type="entry name" value="PROTEIN CBG26694"/>
    <property type="match status" value="1"/>
</dbReference>
<dbReference type="InterPro" id="IPR050951">
    <property type="entry name" value="Retrovirus_Pol_polyprotein"/>
</dbReference>
<dbReference type="EMBL" id="KV020789">
    <property type="protein sequence ID" value="KZV14357.1"/>
    <property type="molecule type" value="Genomic_DNA"/>
</dbReference>
<protein>
    <recommendedName>
        <fullName evidence="1">Integrase zinc-binding domain-containing protein</fullName>
    </recommendedName>
</protein>
<dbReference type="AlphaFoldDB" id="A0A2Z6ZYN1"/>
<reference evidence="2 3" key="1">
    <citation type="journal article" date="2015" name="Proc. Natl. Acad. Sci. U.S.A.">
        <title>The resurrection genome of Boea hygrometrica: A blueprint for survival of dehydration.</title>
        <authorList>
            <person name="Xiao L."/>
            <person name="Yang G."/>
            <person name="Zhang L."/>
            <person name="Yang X."/>
            <person name="Zhao S."/>
            <person name="Ji Z."/>
            <person name="Zhou Q."/>
            <person name="Hu M."/>
            <person name="Wang Y."/>
            <person name="Chen M."/>
            <person name="Xu Y."/>
            <person name="Jin H."/>
            <person name="Xiao X."/>
            <person name="Hu G."/>
            <person name="Bao F."/>
            <person name="Hu Y."/>
            <person name="Wan P."/>
            <person name="Li L."/>
            <person name="Deng X."/>
            <person name="Kuang T."/>
            <person name="Xiang C."/>
            <person name="Zhu J.K."/>
            <person name="Oliver M.J."/>
            <person name="He Y."/>
        </authorList>
    </citation>
    <scope>NUCLEOTIDE SEQUENCE [LARGE SCALE GENOMIC DNA]</scope>
    <source>
        <strain evidence="3">cv. XS01</strain>
    </source>
</reference>
<name>A0A2Z6ZYN1_9LAMI</name>
<dbReference type="OrthoDB" id="1427148at2759"/>
<dbReference type="InterPro" id="IPR041588">
    <property type="entry name" value="Integrase_H2C2"/>
</dbReference>
<evidence type="ECO:0000313" key="2">
    <source>
        <dbReference type="EMBL" id="KZV14357.1"/>
    </source>
</evidence>
<feature type="domain" description="Integrase zinc-binding" evidence="1">
    <location>
        <begin position="33"/>
        <end position="85"/>
    </location>
</feature>
<evidence type="ECO:0000313" key="3">
    <source>
        <dbReference type="Proteomes" id="UP000250235"/>
    </source>
</evidence>
<sequence length="86" mass="9991">MKVGDWVNSPYTMYQGTLLYKGRLVLPAHSPWTLQIMEECHSTAEGGHAGAFRTLKRITSNFFWRGMKKEISQFVAECMICQRQKY</sequence>
<dbReference type="Proteomes" id="UP000250235">
    <property type="component" value="Unassembled WGS sequence"/>
</dbReference>
<gene>
    <name evidence="2" type="ORF">F511_43557</name>
</gene>
<organism evidence="2 3">
    <name type="scientific">Dorcoceras hygrometricum</name>
    <dbReference type="NCBI Taxonomy" id="472368"/>
    <lineage>
        <taxon>Eukaryota</taxon>
        <taxon>Viridiplantae</taxon>
        <taxon>Streptophyta</taxon>
        <taxon>Embryophyta</taxon>
        <taxon>Tracheophyta</taxon>
        <taxon>Spermatophyta</taxon>
        <taxon>Magnoliopsida</taxon>
        <taxon>eudicotyledons</taxon>
        <taxon>Gunneridae</taxon>
        <taxon>Pentapetalae</taxon>
        <taxon>asterids</taxon>
        <taxon>lamiids</taxon>
        <taxon>Lamiales</taxon>
        <taxon>Gesneriaceae</taxon>
        <taxon>Didymocarpoideae</taxon>
        <taxon>Trichosporeae</taxon>
        <taxon>Loxocarpinae</taxon>
        <taxon>Dorcoceras</taxon>
    </lineage>
</organism>
<dbReference type="Pfam" id="PF17921">
    <property type="entry name" value="Integrase_H2C2"/>
    <property type="match status" value="1"/>
</dbReference>
<proteinExistence type="predicted"/>
<keyword evidence="3" id="KW-1185">Reference proteome</keyword>
<dbReference type="Gene3D" id="1.10.340.70">
    <property type="match status" value="1"/>
</dbReference>
<dbReference type="PANTHER" id="PTHR37984:SF5">
    <property type="entry name" value="PROTEIN NYNRIN-LIKE"/>
    <property type="match status" value="1"/>
</dbReference>
<evidence type="ECO:0000259" key="1">
    <source>
        <dbReference type="Pfam" id="PF17921"/>
    </source>
</evidence>